<proteinExistence type="predicted"/>
<sequence length="188" mass="21009">MSTNSDDLTTTEQQPEALWGQLYQLRKQRNHLNQRLKLFIRITILSGTAVLIAGVDPLNLQWWFALIPLILMIVNMVLIMVIRGRVRLLESEETHLLQKLRPFQIGSEVVTLSAPPPTYNIAAVDPPAYFNPMKAPSYTTLPGIGTSNHSTTNECIQLAGSNRPQTHILDLEPVHTLGKATRPYSCAT</sequence>
<accession>A0A1Y1YU94</accession>
<keyword evidence="1" id="KW-1133">Transmembrane helix</keyword>
<organism evidence="2 3">
    <name type="scientific">Basidiobolus meristosporus CBS 931.73</name>
    <dbReference type="NCBI Taxonomy" id="1314790"/>
    <lineage>
        <taxon>Eukaryota</taxon>
        <taxon>Fungi</taxon>
        <taxon>Fungi incertae sedis</taxon>
        <taxon>Zoopagomycota</taxon>
        <taxon>Entomophthoromycotina</taxon>
        <taxon>Basidiobolomycetes</taxon>
        <taxon>Basidiobolales</taxon>
        <taxon>Basidiobolaceae</taxon>
        <taxon>Basidiobolus</taxon>
    </lineage>
</organism>
<keyword evidence="3" id="KW-1185">Reference proteome</keyword>
<keyword evidence="1" id="KW-0472">Membrane</keyword>
<feature type="transmembrane region" description="Helical" evidence="1">
    <location>
        <begin position="38"/>
        <end position="55"/>
    </location>
</feature>
<comment type="caution">
    <text evidence="2">The sequence shown here is derived from an EMBL/GenBank/DDBJ whole genome shotgun (WGS) entry which is preliminary data.</text>
</comment>
<evidence type="ECO:0000313" key="2">
    <source>
        <dbReference type="EMBL" id="ORY01549.1"/>
    </source>
</evidence>
<dbReference type="InParanoid" id="A0A1Y1YU94"/>
<reference evidence="2 3" key="1">
    <citation type="submission" date="2016-07" db="EMBL/GenBank/DDBJ databases">
        <title>Pervasive Adenine N6-methylation of Active Genes in Fungi.</title>
        <authorList>
            <consortium name="DOE Joint Genome Institute"/>
            <person name="Mondo S.J."/>
            <person name="Dannebaum R.O."/>
            <person name="Kuo R.C."/>
            <person name="Labutti K."/>
            <person name="Haridas S."/>
            <person name="Kuo A."/>
            <person name="Salamov A."/>
            <person name="Ahrendt S.R."/>
            <person name="Lipzen A."/>
            <person name="Sullivan W."/>
            <person name="Andreopoulos W.B."/>
            <person name="Clum A."/>
            <person name="Lindquist E."/>
            <person name="Daum C."/>
            <person name="Ramamoorthy G.K."/>
            <person name="Gryganskyi A."/>
            <person name="Culley D."/>
            <person name="Magnuson J.K."/>
            <person name="James T.Y."/>
            <person name="O'Malley M.A."/>
            <person name="Stajich J.E."/>
            <person name="Spatafora J.W."/>
            <person name="Visel A."/>
            <person name="Grigoriev I.V."/>
        </authorList>
    </citation>
    <scope>NUCLEOTIDE SEQUENCE [LARGE SCALE GENOMIC DNA]</scope>
    <source>
        <strain evidence="2 3">CBS 931.73</strain>
    </source>
</reference>
<dbReference type="EMBL" id="MCFE01000068">
    <property type="protein sequence ID" value="ORY01549.1"/>
    <property type="molecule type" value="Genomic_DNA"/>
</dbReference>
<protein>
    <submittedName>
        <fullName evidence="2">Uncharacterized protein</fullName>
    </submittedName>
</protein>
<dbReference type="AlphaFoldDB" id="A0A1Y1YU94"/>
<name>A0A1Y1YU94_9FUNG</name>
<keyword evidence="1" id="KW-0812">Transmembrane</keyword>
<evidence type="ECO:0000313" key="3">
    <source>
        <dbReference type="Proteomes" id="UP000193498"/>
    </source>
</evidence>
<dbReference type="Proteomes" id="UP000193498">
    <property type="component" value="Unassembled WGS sequence"/>
</dbReference>
<feature type="transmembrane region" description="Helical" evidence="1">
    <location>
        <begin position="61"/>
        <end position="82"/>
    </location>
</feature>
<evidence type="ECO:0000256" key="1">
    <source>
        <dbReference type="SAM" id="Phobius"/>
    </source>
</evidence>
<gene>
    <name evidence="2" type="ORF">K493DRAFT_298331</name>
</gene>